<dbReference type="SUPFAM" id="SSF54060">
    <property type="entry name" value="His-Me finger endonucleases"/>
    <property type="match status" value="1"/>
</dbReference>
<proteinExistence type="predicted"/>
<evidence type="ECO:0000259" key="1">
    <source>
        <dbReference type="SMART" id="SM00507"/>
    </source>
</evidence>
<keyword evidence="2" id="KW-0255">Endonuclease</keyword>
<protein>
    <submittedName>
        <fullName evidence="2">Homing endonuclease</fullName>
    </submittedName>
</protein>
<evidence type="ECO:0000313" key="2">
    <source>
        <dbReference type="EMBL" id="QNM37892.1"/>
    </source>
</evidence>
<dbReference type="InterPro" id="IPR003615">
    <property type="entry name" value="HNH_nuc"/>
</dbReference>
<evidence type="ECO:0000313" key="3">
    <source>
        <dbReference type="Proteomes" id="UP000516164"/>
    </source>
</evidence>
<keyword evidence="2" id="KW-0540">Nuclease</keyword>
<dbReference type="EMBL" id="MN715150">
    <property type="protein sequence ID" value="QNM37892.1"/>
    <property type="molecule type" value="Genomic_DNA"/>
</dbReference>
<dbReference type="Gene3D" id="3.90.75.20">
    <property type="match status" value="1"/>
</dbReference>
<dbReference type="Pfam" id="PF13392">
    <property type="entry name" value="HNH_3"/>
    <property type="match status" value="1"/>
</dbReference>
<keyword evidence="2" id="KW-0378">Hydrolase</keyword>
<keyword evidence="3" id="KW-1185">Reference proteome</keyword>
<dbReference type="SMART" id="SM00507">
    <property type="entry name" value="HNHc"/>
    <property type="match status" value="1"/>
</dbReference>
<sequence>MLSDSYTYDESSRSGLKSLRSDKDVGCVGNHGYYQVGTRRHGLLLAHRVIWELTNGPIPEGMEIDHIDRCRTNNRLDNLRLVTSSENSCNTSGHSDSKTGVKNVSFHQNGYAIEVMRKGVRMRTTRPTLEEAIAVRDLMLEGLYVQENTR</sequence>
<accession>A0A7G9IRG0</accession>
<reference evidence="2 3" key="1">
    <citation type="submission" date="2019-11" db="EMBL/GenBank/DDBJ databases">
        <authorList>
            <person name="Kumar P."/>
            <person name="Meghvansi M.K."/>
            <person name="Kamboj D.V."/>
        </authorList>
    </citation>
    <scope>NUCLEOTIDE SEQUENCE [LARGE SCALE GENOMIC DNA]</scope>
    <source>
        <strain evidence="2">NS1</strain>
    </source>
</reference>
<dbReference type="InterPro" id="IPR044925">
    <property type="entry name" value="His-Me_finger_sf"/>
</dbReference>
<gene>
    <name evidence="2" type="ORF">NS1_40</name>
</gene>
<dbReference type="GO" id="GO:0004519">
    <property type="term" value="F:endonuclease activity"/>
    <property type="evidence" value="ECO:0007669"/>
    <property type="project" value="UniProtKB-KW"/>
</dbReference>
<name>A0A7G9IRG0_9CAUD</name>
<organism evidence="2 3">
    <name type="scientific">Citrobacter phage NS1</name>
    <dbReference type="NCBI Taxonomy" id="2766968"/>
    <lineage>
        <taxon>Viruses</taxon>
        <taxon>Duplodnaviria</taxon>
        <taxon>Heunggongvirae</taxon>
        <taxon>Uroviricota</taxon>
        <taxon>Caudoviricetes</taxon>
        <taxon>Autographivirales</taxon>
        <taxon>Autotranscriptaviridae</taxon>
        <taxon>Studiervirinae</taxon>
        <taxon>Kayfunavirus</taxon>
        <taxon>Kayfunavirus NS1</taxon>
    </lineage>
</organism>
<feature type="domain" description="HNH nuclease" evidence="1">
    <location>
        <begin position="40"/>
        <end position="88"/>
    </location>
</feature>
<dbReference type="CDD" id="cd00085">
    <property type="entry name" value="HNHc"/>
    <property type="match status" value="1"/>
</dbReference>
<dbReference type="Proteomes" id="UP000516164">
    <property type="component" value="Segment"/>
</dbReference>